<feature type="domain" description="Sulfatase-modifying factor enzyme-like" evidence="1">
    <location>
        <begin position="618"/>
        <end position="816"/>
    </location>
</feature>
<sequence>MVTVDTPPPFEPYKGTEPYSFVSYAHADGASVFEDLKVLHNHGVRIWYDEGLDPGNEWSDGIANALIHSSYFLVFVSAAADNSDNVSNEIHMALELKKPTLAIYIEDIQLRPGLRLQLGARQALKKFAIPRSRYLKKVISSLPKTIFDARIPDPSVPRQDSPNEAYLNSPQLDERYEEAVHERTLAETARGNIKDYSKKLEQQISNAARSDAAEADRLRKLKRFIEKEVLNSEKLQAVEIKLQSGEFMIRDRVCNKAISTYRSGRAELESLAALISKEDLRLRTEAMSAEAMEAYAGTSDLFKSLEITPPTEFNEGERAIQAAEAEMSRGDLQQALNNYSLAKAKFSNARESAPVLAAECAERKATERSRELAELLQTVQTGRVEGQEEARRALLEGQAALRDRDIDKAINCFELADVGITNTLERVHELIARRASIESLQQLVVLDRTKAKQDNDNNQLTPSKTFEQAEQLLEAGRQYLQEMELSLAEKAFKEAQQAYACSREETLQRVEKREPADQAERQASADISALERRFQDWKIPEPGAILMAREWFELGNEYRKQEKVTDSIVAYGEARRQIASELVISSRVPASWRRLDREPGSRGWARRATDPRSGIVFVLVEPGSFKPEDGNEKSSREIVIADPFYMAETPTTRGQWRKYQLYANSHHTLQDRLLSVDHPATDLSWSEADSFCRHFGYQLPTEAEWEYVCRAGGPVNPKIPIGSIAWHAGNSGIFINKVKQKQPNSWGFFDMLGNIWEWCCNSLDCEESNPSNRQRVNCRVLQGGSISTKAEELSGSTQTSRSENSVGGDIGFRCIKRLK</sequence>
<dbReference type="PANTHER" id="PTHR23150">
    <property type="entry name" value="SULFATASE MODIFYING FACTOR 1, 2"/>
    <property type="match status" value="1"/>
</dbReference>
<dbReference type="SUPFAM" id="SSF52200">
    <property type="entry name" value="Toll/Interleukin receptor TIR domain"/>
    <property type="match status" value="1"/>
</dbReference>
<dbReference type="Pfam" id="PF03781">
    <property type="entry name" value="FGE-sulfatase"/>
    <property type="match status" value="1"/>
</dbReference>
<dbReference type="GO" id="GO:0007165">
    <property type="term" value="P:signal transduction"/>
    <property type="evidence" value="ECO:0007669"/>
    <property type="project" value="InterPro"/>
</dbReference>
<dbReference type="InterPro" id="IPR051043">
    <property type="entry name" value="Sulfatase_Mod_Factor_Kinase"/>
</dbReference>
<dbReference type="InterPro" id="IPR005532">
    <property type="entry name" value="SUMF_dom"/>
</dbReference>
<evidence type="ECO:0000313" key="3">
    <source>
        <dbReference type="EMBL" id="MBU2690710.1"/>
    </source>
</evidence>
<evidence type="ECO:0000313" key="4">
    <source>
        <dbReference type="Proteomes" id="UP000777784"/>
    </source>
</evidence>
<dbReference type="AlphaFoldDB" id="A0A948RTG8"/>
<dbReference type="Gene3D" id="3.40.50.10140">
    <property type="entry name" value="Toll/interleukin-1 receptor homology (TIR) domain"/>
    <property type="match status" value="1"/>
</dbReference>
<comment type="caution">
    <text evidence="3">The sequence shown here is derived from an EMBL/GenBank/DDBJ whole genome shotgun (WGS) entry which is preliminary data.</text>
</comment>
<dbReference type="Proteomes" id="UP000777784">
    <property type="component" value="Unassembled WGS sequence"/>
</dbReference>
<dbReference type="GO" id="GO:0120147">
    <property type="term" value="F:formylglycine-generating oxidase activity"/>
    <property type="evidence" value="ECO:0007669"/>
    <property type="project" value="TreeGrafter"/>
</dbReference>
<dbReference type="InterPro" id="IPR035897">
    <property type="entry name" value="Toll_tir_struct_dom_sf"/>
</dbReference>
<gene>
    <name evidence="3" type="ORF">KJ970_07255</name>
</gene>
<protein>
    <submittedName>
        <fullName evidence="3">SUMF1/EgtB/PvdO family nonheme iron enzyme</fullName>
    </submittedName>
</protein>
<dbReference type="PANTHER" id="PTHR23150:SF19">
    <property type="entry name" value="FORMYLGLYCINE-GENERATING ENZYME"/>
    <property type="match status" value="1"/>
</dbReference>
<dbReference type="SUPFAM" id="SSF56436">
    <property type="entry name" value="C-type lectin-like"/>
    <property type="match status" value="1"/>
</dbReference>
<dbReference type="Pfam" id="PF13676">
    <property type="entry name" value="TIR_2"/>
    <property type="match status" value="1"/>
</dbReference>
<proteinExistence type="predicted"/>
<evidence type="ECO:0000259" key="1">
    <source>
        <dbReference type="Pfam" id="PF03781"/>
    </source>
</evidence>
<evidence type="ECO:0000259" key="2">
    <source>
        <dbReference type="Pfam" id="PF13676"/>
    </source>
</evidence>
<feature type="domain" description="TIR" evidence="2">
    <location>
        <begin position="21"/>
        <end position="114"/>
    </location>
</feature>
<reference evidence="3" key="1">
    <citation type="submission" date="2021-05" db="EMBL/GenBank/DDBJ databases">
        <title>Energy efficiency and biological interactions define the core microbiome of deep oligotrophic groundwater.</title>
        <authorList>
            <person name="Mehrshad M."/>
            <person name="Lopez-Fernandez M."/>
            <person name="Bell E."/>
            <person name="Bernier-Latmani R."/>
            <person name="Bertilsson S."/>
            <person name="Dopson M."/>
        </authorList>
    </citation>
    <scope>NUCLEOTIDE SEQUENCE</scope>
    <source>
        <strain evidence="3">Modern_marine.mb.64</strain>
    </source>
</reference>
<accession>A0A948RTG8</accession>
<organism evidence="3 4">
    <name type="scientific">Eiseniibacteriota bacterium</name>
    <dbReference type="NCBI Taxonomy" id="2212470"/>
    <lineage>
        <taxon>Bacteria</taxon>
        <taxon>Candidatus Eiseniibacteriota</taxon>
    </lineage>
</organism>
<name>A0A948RTG8_UNCEI</name>
<dbReference type="InterPro" id="IPR000157">
    <property type="entry name" value="TIR_dom"/>
</dbReference>
<dbReference type="InterPro" id="IPR042095">
    <property type="entry name" value="SUMF_sf"/>
</dbReference>
<dbReference type="EMBL" id="JAHJDP010000034">
    <property type="protein sequence ID" value="MBU2690710.1"/>
    <property type="molecule type" value="Genomic_DNA"/>
</dbReference>
<dbReference type="Gene3D" id="3.90.1580.10">
    <property type="entry name" value="paralog of FGE (formylglycine-generating enzyme)"/>
    <property type="match status" value="1"/>
</dbReference>
<dbReference type="InterPro" id="IPR016187">
    <property type="entry name" value="CTDL_fold"/>
</dbReference>